<dbReference type="GO" id="GO:0006281">
    <property type="term" value="P:DNA repair"/>
    <property type="evidence" value="ECO:0007669"/>
    <property type="project" value="UniProtKB-KW"/>
</dbReference>
<dbReference type="GO" id="GO:0006310">
    <property type="term" value="P:DNA recombination"/>
    <property type="evidence" value="ECO:0007669"/>
    <property type="project" value="TreeGrafter"/>
</dbReference>
<proteinExistence type="predicted"/>
<dbReference type="Proteomes" id="UP000254716">
    <property type="component" value="Unassembled WGS sequence"/>
</dbReference>
<evidence type="ECO:0000256" key="3">
    <source>
        <dbReference type="ARBA" id="ARBA00022763"/>
    </source>
</evidence>
<dbReference type="GO" id="GO:0004386">
    <property type="term" value="F:helicase activity"/>
    <property type="evidence" value="ECO:0007669"/>
    <property type="project" value="UniProtKB-KW"/>
</dbReference>
<sequence length="154" mass="18267">MLRVYHSNRLDVLEALMEFIVERERLDDPFEPEMILVQSTGMAQWLQMTLSQKFGIAANIDFPLPASFIWDMFVRVLPEIPKESAFNKQSMSWKLMTLLPQLLEREDFTLLRHYLTDDSDKRKLFQLSSKRRTCLTSIWSIVRTGWHSGKQDIW</sequence>
<dbReference type="AlphaFoldDB" id="A0A376WB97"/>
<keyword evidence="5" id="KW-0347">Helicase</keyword>
<dbReference type="EC" id="3.1.11.5" evidence="10"/>
<evidence type="ECO:0000256" key="1">
    <source>
        <dbReference type="ARBA" id="ARBA00022722"/>
    </source>
</evidence>
<dbReference type="GO" id="GO:0005524">
    <property type="term" value="F:ATP binding"/>
    <property type="evidence" value="ECO:0007669"/>
    <property type="project" value="UniProtKB-KW"/>
</dbReference>
<keyword evidence="2" id="KW-0547">Nucleotide-binding</keyword>
<evidence type="ECO:0000256" key="5">
    <source>
        <dbReference type="ARBA" id="ARBA00022806"/>
    </source>
</evidence>
<evidence type="ECO:0000256" key="2">
    <source>
        <dbReference type="ARBA" id="ARBA00022741"/>
    </source>
</evidence>
<evidence type="ECO:0000256" key="6">
    <source>
        <dbReference type="ARBA" id="ARBA00022839"/>
    </source>
</evidence>
<protein>
    <submittedName>
        <fullName evidence="10">Exodeoxyribonuclease V gamma subunit</fullName>
        <ecNumber evidence="10">3.1.11.5</ecNumber>
    </submittedName>
</protein>
<dbReference type="GO" id="GO:0008854">
    <property type="term" value="F:exodeoxyribonuclease V activity"/>
    <property type="evidence" value="ECO:0007669"/>
    <property type="project" value="UniProtKB-EC"/>
</dbReference>
<dbReference type="PANTHER" id="PTHR30591">
    <property type="entry name" value="RECBCD ENZYME SUBUNIT RECC"/>
    <property type="match status" value="1"/>
</dbReference>
<keyword evidence="7" id="KW-0067">ATP-binding</keyword>
<organism evidence="10 11">
    <name type="scientific">Escherichia coli</name>
    <dbReference type="NCBI Taxonomy" id="562"/>
    <lineage>
        <taxon>Bacteria</taxon>
        <taxon>Pseudomonadati</taxon>
        <taxon>Pseudomonadota</taxon>
        <taxon>Gammaproteobacteria</taxon>
        <taxon>Enterobacterales</taxon>
        <taxon>Enterobacteriaceae</taxon>
        <taxon>Escherichia</taxon>
    </lineage>
</organism>
<dbReference type="Gene3D" id="1.10.10.160">
    <property type="match status" value="1"/>
</dbReference>
<keyword evidence="9" id="KW-0234">DNA repair</keyword>
<keyword evidence="8" id="KW-0238">DNA-binding</keyword>
<evidence type="ECO:0000256" key="7">
    <source>
        <dbReference type="ARBA" id="ARBA00022840"/>
    </source>
</evidence>
<name>A0A376WB97_ECOLX</name>
<dbReference type="InterPro" id="IPR013986">
    <property type="entry name" value="DExx_box_DNA_helicase_dom_sf"/>
</dbReference>
<keyword evidence="3" id="KW-0227">DNA damage</keyword>
<keyword evidence="1" id="KW-0540">Nuclease</keyword>
<evidence type="ECO:0000313" key="10">
    <source>
        <dbReference type="EMBL" id="STJ20334.1"/>
    </source>
</evidence>
<dbReference type="InterPro" id="IPR027417">
    <property type="entry name" value="P-loop_NTPase"/>
</dbReference>
<evidence type="ECO:0000256" key="4">
    <source>
        <dbReference type="ARBA" id="ARBA00022801"/>
    </source>
</evidence>
<gene>
    <name evidence="10" type="primary">recC_2</name>
    <name evidence="10" type="ORF">NCTC9081_05910</name>
</gene>
<evidence type="ECO:0000313" key="11">
    <source>
        <dbReference type="Proteomes" id="UP000254716"/>
    </source>
</evidence>
<dbReference type="Gene3D" id="3.40.50.10930">
    <property type="match status" value="1"/>
</dbReference>
<accession>A0A376WB97</accession>
<dbReference type="GO" id="GO:0003677">
    <property type="term" value="F:DNA binding"/>
    <property type="evidence" value="ECO:0007669"/>
    <property type="project" value="UniProtKB-KW"/>
</dbReference>
<dbReference type="SUPFAM" id="SSF52540">
    <property type="entry name" value="P-loop containing nucleoside triphosphate hydrolases"/>
    <property type="match status" value="1"/>
</dbReference>
<evidence type="ECO:0000256" key="9">
    <source>
        <dbReference type="ARBA" id="ARBA00023204"/>
    </source>
</evidence>
<dbReference type="PANTHER" id="PTHR30591:SF1">
    <property type="entry name" value="RECBCD ENZYME SUBUNIT RECC"/>
    <property type="match status" value="1"/>
</dbReference>
<dbReference type="EMBL" id="UGCV01000008">
    <property type="protein sequence ID" value="STJ20334.1"/>
    <property type="molecule type" value="Genomic_DNA"/>
</dbReference>
<evidence type="ECO:0000256" key="8">
    <source>
        <dbReference type="ARBA" id="ARBA00023125"/>
    </source>
</evidence>
<keyword evidence="4 10" id="KW-0378">Hydrolase</keyword>
<keyword evidence="6" id="KW-0269">Exonuclease</keyword>
<reference evidence="10 11" key="1">
    <citation type="submission" date="2018-06" db="EMBL/GenBank/DDBJ databases">
        <authorList>
            <consortium name="Pathogen Informatics"/>
            <person name="Doyle S."/>
        </authorList>
    </citation>
    <scope>NUCLEOTIDE SEQUENCE [LARGE SCALE GENOMIC DNA]</scope>
    <source>
        <strain evidence="10 11">NCTC9081</strain>
    </source>
</reference>
<dbReference type="Pfam" id="PF04257">
    <property type="entry name" value="Exonuc_V_gamma"/>
    <property type="match status" value="1"/>
</dbReference>